<dbReference type="OrthoDB" id="8907997at2"/>
<dbReference type="AlphaFoldDB" id="A0A4U5JZE8"/>
<protein>
    <submittedName>
        <fullName evidence="1">Methionyl-tRNA formyltransferase-like protein</fullName>
    </submittedName>
</protein>
<sequence>MNLVEKIRQATQRIDGRYFDLPVAGREPIKRERAYCYELYHQLRLIFGDMRLTLTAEPDKRGHPDFDSHTGPNPDLILHLPGVHRYNAAVIEVECRPDLGHLKKDLKTLKLMQGIGYRRLILLLFGVDSVPWKKLIDATAAADLPLAEIVVLLHRTSGEEARLELPPNLA</sequence>
<dbReference type="Proteomes" id="UP000308707">
    <property type="component" value="Unassembled WGS sequence"/>
</dbReference>
<evidence type="ECO:0000313" key="1">
    <source>
        <dbReference type="EMBL" id="TKR34131.1"/>
    </source>
</evidence>
<comment type="caution">
    <text evidence="1">The sequence shown here is derived from an EMBL/GenBank/DDBJ whole genome shotgun (WGS) entry which is preliminary data.</text>
</comment>
<organism evidence="1 2">
    <name type="scientific">Luteimonas gilva</name>
    <dbReference type="NCBI Taxonomy" id="2572684"/>
    <lineage>
        <taxon>Bacteria</taxon>
        <taxon>Pseudomonadati</taxon>
        <taxon>Pseudomonadota</taxon>
        <taxon>Gammaproteobacteria</taxon>
        <taxon>Lysobacterales</taxon>
        <taxon>Lysobacteraceae</taxon>
        <taxon>Luteimonas</taxon>
    </lineage>
</organism>
<dbReference type="EMBL" id="SZUA01000001">
    <property type="protein sequence ID" value="TKR34131.1"/>
    <property type="molecule type" value="Genomic_DNA"/>
</dbReference>
<dbReference type="GO" id="GO:0016740">
    <property type="term" value="F:transferase activity"/>
    <property type="evidence" value="ECO:0007669"/>
    <property type="project" value="UniProtKB-KW"/>
</dbReference>
<accession>A0A4U5JZE8</accession>
<reference evidence="1 2" key="1">
    <citation type="submission" date="2019-04" db="EMBL/GenBank/DDBJ databases">
        <title>Reference strain of H23.</title>
        <authorList>
            <person name="Luo X."/>
        </authorList>
    </citation>
    <scope>NUCLEOTIDE SEQUENCE [LARGE SCALE GENOMIC DNA]</scope>
    <source>
        <strain evidence="1 2">H23</strain>
    </source>
</reference>
<gene>
    <name evidence="1" type="ORF">FCE95_07660</name>
</gene>
<name>A0A4U5JZE8_9GAMM</name>
<dbReference type="RefSeq" id="WP_137266334.1">
    <property type="nucleotide sequence ID" value="NZ_SZUA01000001.1"/>
</dbReference>
<evidence type="ECO:0000313" key="2">
    <source>
        <dbReference type="Proteomes" id="UP000308707"/>
    </source>
</evidence>
<proteinExistence type="predicted"/>
<keyword evidence="2" id="KW-1185">Reference proteome</keyword>
<keyword evidence="1" id="KW-0808">Transferase</keyword>